<sequence length="441" mass="44160">MKAPAEGGSLSVLQGTALTLAAVLGTGVISLPALAIDAAGPASLVAWAALLLISVPLAATFAALGARHPDGGGVSTYARLAFGERAATMVGWGFFLAIPIGAPVAAGFAASYVADAVGGGRTTEVVVTAAVIVVVAVMNWMGIQVSARVQLGIAAVIATLLLVAIVVSLPRVDVDNLTPFLTHGWSGVGAAAALLVWAFAGWEIVSSLSAEYRHPRRDIGRATATTLAVVTVLYLGIAFVTVAVLGGAAGRAPLADLLAGAFGDWARPLTTVIAALLTVGAINAYFAGASRLGASLAITGAAPRWLGSDIGDGRRTPRHALAFVAGLGLVVTVGEAVLGQPTDATLLVTTGTFALVYVVGTAAAVRLLPGGWPRVAAIVSFVASVGLVVLTGPAVLLPIATGLAGLCWTLRRPSRARVASAAEPEPHQGRDVGEAAYCAEG</sequence>
<keyword evidence="8" id="KW-1185">Reference proteome</keyword>
<dbReference type="RefSeq" id="WP_322938537.1">
    <property type="nucleotide sequence ID" value="NZ_CP141059.1"/>
</dbReference>
<keyword evidence="2" id="KW-1003">Cell membrane</keyword>
<organism evidence="7 8">
    <name type="scientific">Nocardioides bizhenqiangii</name>
    <dbReference type="NCBI Taxonomy" id="3095076"/>
    <lineage>
        <taxon>Bacteria</taxon>
        <taxon>Bacillati</taxon>
        <taxon>Actinomycetota</taxon>
        <taxon>Actinomycetes</taxon>
        <taxon>Propionibacteriales</taxon>
        <taxon>Nocardioidaceae</taxon>
        <taxon>Nocardioides</taxon>
    </lineage>
</organism>
<evidence type="ECO:0000256" key="5">
    <source>
        <dbReference type="ARBA" id="ARBA00023136"/>
    </source>
</evidence>
<keyword evidence="5 6" id="KW-0472">Membrane</keyword>
<dbReference type="PANTHER" id="PTHR42770:SF13">
    <property type="entry name" value="L-METHIONINE_BRANCHED-CHAIN AMINO ACID EXPORTER YJEH"/>
    <property type="match status" value="1"/>
</dbReference>
<feature type="transmembrane region" description="Helical" evidence="6">
    <location>
        <begin position="222"/>
        <end position="245"/>
    </location>
</feature>
<feature type="transmembrane region" description="Helical" evidence="6">
    <location>
        <begin position="12"/>
        <end position="36"/>
    </location>
</feature>
<evidence type="ECO:0000256" key="1">
    <source>
        <dbReference type="ARBA" id="ARBA00004651"/>
    </source>
</evidence>
<evidence type="ECO:0000313" key="7">
    <source>
        <dbReference type="EMBL" id="WQQ28510.1"/>
    </source>
</evidence>
<feature type="transmembrane region" description="Helical" evidence="6">
    <location>
        <begin position="320"/>
        <end position="338"/>
    </location>
</feature>
<keyword evidence="4 6" id="KW-1133">Transmembrane helix</keyword>
<feature type="transmembrane region" description="Helical" evidence="6">
    <location>
        <begin position="265"/>
        <end position="286"/>
    </location>
</feature>
<proteinExistence type="predicted"/>
<feature type="transmembrane region" description="Helical" evidence="6">
    <location>
        <begin position="344"/>
        <end position="368"/>
    </location>
</feature>
<accession>A0ABZ0ZVZ6</accession>
<feature type="transmembrane region" description="Helical" evidence="6">
    <location>
        <begin position="189"/>
        <end position="210"/>
    </location>
</feature>
<dbReference type="InterPro" id="IPR002293">
    <property type="entry name" value="AA/rel_permease1"/>
</dbReference>
<gene>
    <name evidence="7" type="ORF">SHK19_09800</name>
</gene>
<evidence type="ECO:0000256" key="2">
    <source>
        <dbReference type="ARBA" id="ARBA00022475"/>
    </source>
</evidence>
<evidence type="ECO:0000256" key="6">
    <source>
        <dbReference type="SAM" id="Phobius"/>
    </source>
</evidence>
<evidence type="ECO:0000256" key="4">
    <source>
        <dbReference type="ARBA" id="ARBA00022989"/>
    </source>
</evidence>
<feature type="transmembrane region" description="Helical" evidence="6">
    <location>
        <begin position="375"/>
        <end position="400"/>
    </location>
</feature>
<feature type="transmembrane region" description="Helical" evidence="6">
    <location>
        <begin position="86"/>
        <end position="113"/>
    </location>
</feature>
<dbReference type="PANTHER" id="PTHR42770">
    <property type="entry name" value="AMINO ACID TRANSPORTER-RELATED"/>
    <property type="match status" value="1"/>
</dbReference>
<dbReference type="InterPro" id="IPR050367">
    <property type="entry name" value="APC_superfamily"/>
</dbReference>
<dbReference type="EMBL" id="CP141059">
    <property type="protein sequence ID" value="WQQ28510.1"/>
    <property type="molecule type" value="Genomic_DNA"/>
</dbReference>
<evidence type="ECO:0000256" key="3">
    <source>
        <dbReference type="ARBA" id="ARBA00022692"/>
    </source>
</evidence>
<protein>
    <submittedName>
        <fullName evidence="7">Amino acid permease</fullName>
    </submittedName>
</protein>
<comment type="subcellular location">
    <subcellularLocation>
        <location evidence="1">Cell membrane</location>
        <topology evidence="1">Multi-pass membrane protein</topology>
    </subcellularLocation>
</comment>
<dbReference type="Gene3D" id="1.20.1740.10">
    <property type="entry name" value="Amino acid/polyamine transporter I"/>
    <property type="match status" value="1"/>
</dbReference>
<evidence type="ECO:0000313" key="8">
    <source>
        <dbReference type="Proteomes" id="UP001327225"/>
    </source>
</evidence>
<reference evidence="8" key="1">
    <citation type="submission" date="2023-12" db="EMBL/GenBank/DDBJ databases">
        <title>Novel species in genus Nocardioides.</title>
        <authorList>
            <person name="Zhou H."/>
        </authorList>
    </citation>
    <scope>NUCLEOTIDE SEQUENCE [LARGE SCALE GENOMIC DNA]</scope>
    <source>
        <strain evidence="8">HM61</strain>
    </source>
</reference>
<dbReference type="Proteomes" id="UP001327225">
    <property type="component" value="Chromosome"/>
</dbReference>
<feature type="transmembrane region" description="Helical" evidence="6">
    <location>
        <begin position="125"/>
        <end position="142"/>
    </location>
</feature>
<feature type="transmembrane region" description="Helical" evidence="6">
    <location>
        <begin position="42"/>
        <end position="65"/>
    </location>
</feature>
<name>A0ABZ0ZVZ6_9ACTN</name>
<dbReference type="PIRSF" id="PIRSF006060">
    <property type="entry name" value="AA_transporter"/>
    <property type="match status" value="1"/>
</dbReference>
<feature type="transmembrane region" description="Helical" evidence="6">
    <location>
        <begin position="149"/>
        <end position="169"/>
    </location>
</feature>
<keyword evidence="3 6" id="KW-0812">Transmembrane</keyword>
<dbReference type="Pfam" id="PF13520">
    <property type="entry name" value="AA_permease_2"/>
    <property type="match status" value="1"/>
</dbReference>